<dbReference type="Gene3D" id="2.30.30.760">
    <property type="match status" value="1"/>
</dbReference>
<reference evidence="9 10" key="1">
    <citation type="submission" date="2023-09" db="EMBL/GenBank/DDBJ databases">
        <authorList>
            <person name="Rey-Velasco X."/>
        </authorList>
    </citation>
    <scope>NUCLEOTIDE SEQUENCE [LARGE SCALE GENOMIC DNA]</scope>
    <source>
        <strain evidence="9 10">P117</strain>
    </source>
</reference>
<feature type="domain" description="SAF" evidence="8">
    <location>
        <begin position="113"/>
        <end position="175"/>
    </location>
</feature>
<evidence type="ECO:0000256" key="5">
    <source>
        <dbReference type="ARBA" id="ARBA00022764"/>
    </source>
</evidence>
<comment type="subcellular location">
    <subcellularLocation>
        <location evidence="1 7">Periplasm</location>
    </subcellularLocation>
</comment>
<dbReference type="PANTHER" id="PTHR36307">
    <property type="entry name" value="FLAGELLA BASAL BODY P-RING FORMATION PROTEIN FLGA"/>
    <property type="match status" value="1"/>
</dbReference>
<comment type="function">
    <text evidence="6 7">Involved in the assembly process of the P-ring formation. It may associate with FlgF on the rod constituting a structure essential for the P-ring assembly or may act as a modulator protein for the P-ring assembly.</text>
</comment>
<name>A0ABU2ZMZ8_9ALTE</name>
<keyword evidence="5 7" id="KW-0574">Periplasm</keyword>
<protein>
    <recommendedName>
        <fullName evidence="3 7">Flagella basal body P-ring formation protein FlgA</fullName>
    </recommendedName>
</protein>
<keyword evidence="9" id="KW-0282">Flagellum</keyword>
<dbReference type="PANTHER" id="PTHR36307:SF1">
    <property type="entry name" value="FLAGELLA BASAL BODY P-RING FORMATION PROTEIN FLGA"/>
    <property type="match status" value="1"/>
</dbReference>
<keyword evidence="4 7" id="KW-0732">Signal</keyword>
<evidence type="ECO:0000313" key="10">
    <source>
        <dbReference type="Proteomes" id="UP001253545"/>
    </source>
</evidence>
<organism evidence="9 10">
    <name type="scientific">Glaciecola petra</name>
    <dbReference type="NCBI Taxonomy" id="3075602"/>
    <lineage>
        <taxon>Bacteria</taxon>
        <taxon>Pseudomonadati</taxon>
        <taxon>Pseudomonadota</taxon>
        <taxon>Gammaproteobacteria</taxon>
        <taxon>Alteromonadales</taxon>
        <taxon>Alteromonadaceae</taxon>
        <taxon>Glaciecola</taxon>
    </lineage>
</organism>
<proteinExistence type="inferred from homology"/>
<keyword evidence="10" id="KW-1185">Reference proteome</keyword>
<dbReference type="InterPro" id="IPR041231">
    <property type="entry name" value="FlgA_N"/>
</dbReference>
<sequence>MYSNKSLTLSAKKAILFTSFFICFFANASGKKHAELEATVKQYLNEQTASYQSDQIKINVRPIDKRIEIPDCNVPIKASSAGLQANQSNISVKLSCASNNWYLFTNATVAIVEKVVVSADNLNPGTLLAANNLKIIEIDKNKLRGPTFSKKEDIVGARVKRRMREGNIIDGRMLCYVCKGDRITIAAISGGLSLRVYGVALQDGTLGDTIQVKNTSSDKTVYGRVTSTSEVSVNI</sequence>
<keyword evidence="9" id="KW-0966">Cell projection</keyword>
<feature type="signal peptide" evidence="7">
    <location>
        <begin position="1"/>
        <end position="28"/>
    </location>
</feature>
<evidence type="ECO:0000256" key="6">
    <source>
        <dbReference type="ARBA" id="ARBA00025643"/>
    </source>
</evidence>
<dbReference type="NCBIfam" id="TIGR03170">
    <property type="entry name" value="flgA_cterm"/>
    <property type="match status" value="1"/>
</dbReference>
<dbReference type="Pfam" id="PF13144">
    <property type="entry name" value="ChapFlgA"/>
    <property type="match status" value="1"/>
</dbReference>
<dbReference type="SMART" id="SM00858">
    <property type="entry name" value="SAF"/>
    <property type="match status" value="1"/>
</dbReference>
<evidence type="ECO:0000259" key="8">
    <source>
        <dbReference type="SMART" id="SM00858"/>
    </source>
</evidence>
<dbReference type="Pfam" id="PF17656">
    <property type="entry name" value="ChapFlgA_N"/>
    <property type="match status" value="1"/>
</dbReference>
<dbReference type="Gene3D" id="3.90.1210.10">
    <property type="entry name" value="Antifreeze-like/N-acetylneuraminic acid synthase C-terminal domain"/>
    <property type="match status" value="1"/>
</dbReference>
<comment type="similarity">
    <text evidence="2 7">Belongs to the FlgA family.</text>
</comment>
<accession>A0ABU2ZMZ8</accession>
<gene>
    <name evidence="9" type="primary">flgA</name>
    <name evidence="9" type="ORF">RM552_02840</name>
</gene>
<feature type="chain" id="PRO_5044993576" description="Flagella basal body P-ring formation protein FlgA" evidence="7">
    <location>
        <begin position="29"/>
        <end position="235"/>
    </location>
</feature>
<dbReference type="EMBL" id="JAVRHX010000001">
    <property type="protein sequence ID" value="MDT0593780.1"/>
    <property type="molecule type" value="Genomic_DNA"/>
</dbReference>
<dbReference type="InterPro" id="IPR039246">
    <property type="entry name" value="Flagellar_FlgA"/>
</dbReference>
<evidence type="ECO:0000256" key="1">
    <source>
        <dbReference type="ARBA" id="ARBA00004418"/>
    </source>
</evidence>
<evidence type="ECO:0000256" key="7">
    <source>
        <dbReference type="RuleBase" id="RU362063"/>
    </source>
</evidence>
<dbReference type="RefSeq" id="WP_311367279.1">
    <property type="nucleotide sequence ID" value="NZ_JAVRHX010000001.1"/>
</dbReference>
<dbReference type="Proteomes" id="UP001253545">
    <property type="component" value="Unassembled WGS sequence"/>
</dbReference>
<evidence type="ECO:0000256" key="4">
    <source>
        <dbReference type="ARBA" id="ARBA00022729"/>
    </source>
</evidence>
<evidence type="ECO:0000256" key="3">
    <source>
        <dbReference type="ARBA" id="ARBA00014754"/>
    </source>
</evidence>
<keyword evidence="9" id="KW-0969">Cilium</keyword>
<dbReference type="CDD" id="cd11614">
    <property type="entry name" value="SAF_CpaB_FlgA_like"/>
    <property type="match status" value="1"/>
</dbReference>
<keyword evidence="7" id="KW-1005">Bacterial flagellum biogenesis</keyword>
<dbReference type="InterPro" id="IPR013974">
    <property type="entry name" value="SAF"/>
</dbReference>
<dbReference type="InterPro" id="IPR017585">
    <property type="entry name" value="SAF_FlgA"/>
</dbReference>
<comment type="caution">
    <text evidence="9">The sequence shown here is derived from an EMBL/GenBank/DDBJ whole genome shotgun (WGS) entry which is preliminary data.</text>
</comment>
<evidence type="ECO:0000313" key="9">
    <source>
        <dbReference type="EMBL" id="MDT0593780.1"/>
    </source>
</evidence>
<evidence type="ECO:0000256" key="2">
    <source>
        <dbReference type="ARBA" id="ARBA00010474"/>
    </source>
</evidence>